<dbReference type="Proteomes" id="UP001159405">
    <property type="component" value="Unassembled WGS sequence"/>
</dbReference>
<evidence type="ECO:0000313" key="2">
    <source>
        <dbReference type="Proteomes" id="UP001159405"/>
    </source>
</evidence>
<keyword evidence="2" id="KW-1185">Reference proteome</keyword>
<evidence type="ECO:0000313" key="1">
    <source>
        <dbReference type="EMBL" id="CAH3042765.1"/>
    </source>
</evidence>
<sequence length="47" mass="5182">MEIKGTIKSGTFGSMVEYGCEKHISEHSRLAATMWIGLPFGVLLKVK</sequence>
<reference evidence="1 2" key="1">
    <citation type="submission" date="2022-05" db="EMBL/GenBank/DDBJ databases">
        <authorList>
            <consortium name="Genoscope - CEA"/>
            <person name="William W."/>
        </authorList>
    </citation>
    <scope>NUCLEOTIDE SEQUENCE [LARGE SCALE GENOMIC DNA]</scope>
</reference>
<organism evidence="1 2">
    <name type="scientific">Porites lobata</name>
    <dbReference type="NCBI Taxonomy" id="104759"/>
    <lineage>
        <taxon>Eukaryota</taxon>
        <taxon>Metazoa</taxon>
        <taxon>Cnidaria</taxon>
        <taxon>Anthozoa</taxon>
        <taxon>Hexacorallia</taxon>
        <taxon>Scleractinia</taxon>
        <taxon>Fungiina</taxon>
        <taxon>Poritidae</taxon>
        <taxon>Porites</taxon>
    </lineage>
</organism>
<protein>
    <submittedName>
        <fullName evidence="1">Uncharacterized protein</fullName>
    </submittedName>
</protein>
<comment type="caution">
    <text evidence="1">The sequence shown here is derived from an EMBL/GenBank/DDBJ whole genome shotgun (WGS) entry which is preliminary data.</text>
</comment>
<proteinExistence type="predicted"/>
<accession>A0ABN8N451</accession>
<gene>
    <name evidence="1" type="ORF">PLOB_00001109</name>
</gene>
<name>A0ABN8N451_9CNID</name>
<dbReference type="EMBL" id="CALNXK010000010">
    <property type="protein sequence ID" value="CAH3042765.1"/>
    <property type="molecule type" value="Genomic_DNA"/>
</dbReference>